<evidence type="ECO:0000313" key="10">
    <source>
        <dbReference type="Proteomes" id="UP000243640"/>
    </source>
</evidence>
<dbReference type="PANTHER" id="PTHR46383:SF1">
    <property type="entry name" value="ASPARTATE AMINOTRANSFERASE"/>
    <property type="match status" value="1"/>
</dbReference>
<feature type="domain" description="Aminotransferase class I/classII large" evidence="7">
    <location>
        <begin position="35"/>
        <end position="395"/>
    </location>
</feature>
<keyword evidence="4 6" id="KW-0808">Transferase</keyword>
<dbReference type="Pfam" id="PF00155">
    <property type="entry name" value="Aminotran_1_2"/>
    <property type="match status" value="1"/>
</dbReference>
<dbReference type="InterPro" id="IPR015424">
    <property type="entry name" value="PyrdxlP-dep_Trfase"/>
</dbReference>
<dbReference type="RefSeq" id="WP_094278564.1">
    <property type="nucleotide sequence ID" value="NZ_NQJF01000008.1"/>
</dbReference>
<evidence type="ECO:0000256" key="1">
    <source>
        <dbReference type="ARBA" id="ARBA00001933"/>
    </source>
</evidence>
<dbReference type="InterPro" id="IPR050596">
    <property type="entry name" value="AspAT/PAT-like"/>
</dbReference>
<dbReference type="EMBL" id="NQJF01000008">
    <property type="protein sequence ID" value="OYD24005.1"/>
    <property type="molecule type" value="Genomic_DNA"/>
</dbReference>
<dbReference type="Gene3D" id="3.90.1150.10">
    <property type="entry name" value="Aspartate Aminotransferase, domain 1"/>
    <property type="match status" value="1"/>
</dbReference>
<dbReference type="Proteomes" id="UP000295058">
    <property type="component" value="Unassembled WGS sequence"/>
</dbReference>
<evidence type="ECO:0000313" key="9">
    <source>
        <dbReference type="EMBL" id="TDW58654.1"/>
    </source>
</evidence>
<accession>A0A235CJI4</accession>
<dbReference type="GO" id="GO:0008483">
    <property type="term" value="F:transaminase activity"/>
    <property type="evidence" value="ECO:0007669"/>
    <property type="project" value="UniProtKB-KW"/>
</dbReference>
<evidence type="ECO:0000256" key="3">
    <source>
        <dbReference type="ARBA" id="ARBA00022576"/>
    </source>
</evidence>
<organism evidence="8 10">
    <name type="scientific">Oceanimonas baumannii</name>
    <dbReference type="NCBI Taxonomy" id="129578"/>
    <lineage>
        <taxon>Bacteria</taxon>
        <taxon>Pseudomonadati</taxon>
        <taxon>Pseudomonadota</taxon>
        <taxon>Gammaproteobacteria</taxon>
        <taxon>Aeromonadales</taxon>
        <taxon>Aeromonadaceae</taxon>
        <taxon>Oceanimonas</taxon>
    </lineage>
</organism>
<keyword evidence="3 6" id="KW-0032">Aminotransferase</keyword>
<dbReference type="Proteomes" id="UP000243640">
    <property type="component" value="Unassembled WGS sequence"/>
</dbReference>
<dbReference type="SUPFAM" id="SSF53383">
    <property type="entry name" value="PLP-dependent transferases"/>
    <property type="match status" value="1"/>
</dbReference>
<comment type="similarity">
    <text evidence="2 6">Belongs to the class-I pyridoxal-phosphate-dependent aminotransferase family.</text>
</comment>
<evidence type="ECO:0000256" key="4">
    <source>
        <dbReference type="ARBA" id="ARBA00022679"/>
    </source>
</evidence>
<keyword evidence="5" id="KW-0663">Pyridoxal phosphate</keyword>
<evidence type="ECO:0000256" key="2">
    <source>
        <dbReference type="ARBA" id="ARBA00007441"/>
    </source>
</evidence>
<comment type="cofactor">
    <cofactor evidence="1 6">
        <name>pyridoxal 5'-phosphate</name>
        <dbReference type="ChEBI" id="CHEBI:597326"/>
    </cofactor>
</comment>
<evidence type="ECO:0000256" key="6">
    <source>
        <dbReference type="RuleBase" id="RU000481"/>
    </source>
</evidence>
<reference evidence="9 11" key="2">
    <citation type="submission" date="2019-03" db="EMBL/GenBank/DDBJ databases">
        <title>Genomic Encyclopedia of Archaeal and Bacterial Type Strains, Phase II (KMG-II): from individual species to whole genera.</title>
        <authorList>
            <person name="Goeker M."/>
        </authorList>
    </citation>
    <scope>NUCLEOTIDE SEQUENCE [LARGE SCALE GENOMIC DNA]</scope>
    <source>
        <strain evidence="9 11">DSM 15594</strain>
    </source>
</reference>
<dbReference type="Gene3D" id="3.40.640.10">
    <property type="entry name" value="Type I PLP-dependent aspartate aminotransferase-like (Major domain)"/>
    <property type="match status" value="1"/>
</dbReference>
<name>A0A235CJI4_9GAMM</name>
<dbReference type="InterPro" id="IPR004839">
    <property type="entry name" value="Aminotransferase_I/II_large"/>
</dbReference>
<dbReference type="EMBL" id="SODO01000007">
    <property type="protein sequence ID" value="TDW58654.1"/>
    <property type="molecule type" value="Genomic_DNA"/>
</dbReference>
<evidence type="ECO:0000313" key="8">
    <source>
        <dbReference type="EMBL" id="OYD24005.1"/>
    </source>
</evidence>
<dbReference type="InterPro" id="IPR015422">
    <property type="entry name" value="PyrdxlP-dep_Trfase_small"/>
</dbReference>
<dbReference type="CDD" id="cd00609">
    <property type="entry name" value="AAT_like"/>
    <property type="match status" value="1"/>
</dbReference>
<dbReference type="GO" id="GO:0030170">
    <property type="term" value="F:pyridoxal phosphate binding"/>
    <property type="evidence" value="ECO:0007669"/>
    <property type="project" value="InterPro"/>
</dbReference>
<dbReference type="PROSITE" id="PS00105">
    <property type="entry name" value="AA_TRANSFER_CLASS_1"/>
    <property type="match status" value="1"/>
</dbReference>
<evidence type="ECO:0000313" key="11">
    <source>
        <dbReference type="Proteomes" id="UP000295058"/>
    </source>
</evidence>
<gene>
    <name evidence="8" type="ORF">B6S09_11190</name>
    <name evidence="9" type="ORF">LY04_02005</name>
</gene>
<dbReference type="EC" id="2.6.1.-" evidence="6"/>
<dbReference type="FunFam" id="3.40.640.10:FF:000033">
    <property type="entry name" value="Aspartate aminotransferase"/>
    <property type="match status" value="1"/>
</dbReference>
<dbReference type="PANTHER" id="PTHR46383">
    <property type="entry name" value="ASPARTATE AMINOTRANSFERASE"/>
    <property type="match status" value="1"/>
</dbReference>
<evidence type="ECO:0000259" key="7">
    <source>
        <dbReference type="Pfam" id="PF00155"/>
    </source>
</evidence>
<protein>
    <recommendedName>
        <fullName evidence="6">Aminotransferase</fullName>
        <ecNumber evidence="6">2.6.1.-</ecNumber>
    </recommendedName>
</protein>
<dbReference type="InterPro" id="IPR004838">
    <property type="entry name" value="NHTrfase_class1_PyrdxlP-BS"/>
</dbReference>
<dbReference type="InterPro" id="IPR015421">
    <property type="entry name" value="PyrdxlP-dep_Trfase_major"/>
</dbReference>
<dbReference type="PRINTS" id="PR00753">
    <property type="entry name" value="ACCSYNTHASE"/>
</dbReference>
<dbReference type="AlphaFoldDB" id="A0A235CJI4"/>
<reference evidence="8 10" key="1">
    <citation type="submission" date="2017-08" db="EMBL/GenBank/DDBJ databases">
        <title>Draft Genome Sequence of the Marine Bacterium Oceanimonas baumannii ATCC 700832.</title>
        <authorList>
            <person name="Mcclelland W.D."/>
            <person name="Brennan M.A."/>
            <person name="Trachtenberg A.M."/>
            <person name="Maclea K.S."/>
        </authorList>
    </citation>
    <scope>NUCLEOTIDE SEQUENCE [LARGE SCALE GENOMIC DNA]</scope>
    <source>
        <strain evidence="8 10">ATCC 700832</strain>
    </source>
</reference>
<evidence type="ECO:0000256" key="5">
    <source>
        <dbReference type="ARBA" id="ARBA00022898"/>
    </source>
</evidence>
<keyword evidence="11" id="KW-1185">Reference proteome</keyword>
<dbReference type="GO" id="GO:0006520">
    <property type="term" value="P:amino acid metabolic process"/>
    <property type="evidence" value="ECO:0007669"/>
    <property type="project" value="InterPro"/>
</dbReference>
<dbReference type="OrthoDB" id="9803354at2"/>
<sequence>MTINSFLARRVLTANPSATKAVTLKAKQLRDQGRDIITLSQGELDFDTPQPIREAARTAMDQGQTRYTEVAGSAELRQAVQHKFQSENGLNYSLDQIQVASGAKQILFNAFQATLNEGDEVLIPTPSWPSYPEMVRLASGEPRLLRCGENAGFKLTPEQLRAAINDNTKWLLLNNPANPSGALYTQSELRALGEVLQDYPQVWVIADEIYEHLRYDDQPFTSFAAAVPELSERTLTINGLSKAWAMTGWRVGYCAGPEPLIKALNLLQSQSTSHASSISQAAALSALKQPHTFITECVTELTRRRDLVVASIQQIPGLSCRVPQGAFYVFVNCQSLLGQVTAAGQTLDTDQDVALYLLEEADVAVVPGSAFDLPGYFRLSYGNALPQLEEAMRRISVACNNLVAGDNV</sequence>
<proteinExistence type="inferred from homology"/>
<comment type="caution">
    <text evidence="8">The sequence shown here is derived from an EMBL/GenBank/DDBJ whole genome shotgun (WGS) entry which is preliminary data.</text>
</comment>